<evidence type="ECO:0000256" key="3">
    <source>
        <dbReference type="ARBA" id="ARBA00022692"/>
    </source>
</evidence>
<evidence type="ECO:0000256" key="2">
    <source>
        <dbReference type="ARBA" id="ARBA00022475"/>
    </source>
</evidence>
<feature type="transmembrane region" description="Helical" evidence="6">
    <location>
        <begin position="275"/>
        <end position="293"/>
    </location>
</feature>
<feature type="transmembrane region" description="Helical" evidence="6">
    <location>
        <begin position="214"/>
        <end position="237"/>
    </location>
</feature>
<dbReference type="PROSITE" id="PS50850">
    <property type="entry name" value="MFS"/>
    <property type="match status" value="1"/>
</dbReference>
<dbReference type="GO" id="GO:0022857">
    <property type="term" value="F:transmembrane transporter activity"/>
    <property type="evidence" value="ECO:0007669"/>
    <property type="project" value="InterPro"/>
</dbReference>
<keyword evidence="5 6" id="KW-0472">Membrane</keyword>
<dbReference type="GO" id="GO:0005886">
    <property type="term" value="C:plasma membrane"/>
    <property type="evidence" value="ECO:0007669"/>
    <property type="project" value="UniProtKB-SubCell"/>
</dbReference>
<dbReference type="Pfam" id="PF07690">
    <property type="entry name" value="MFS_1"/>
    <property type="match status" value="1"/>
</dbReference>
<proteinExistence type="predicted"/>
<feature type="transmembrane region" description="Helical" evidence="6">
    <location>
        <begin position="82"/>
        <end position="110"/>
    </location>
</feature>
<reference evidence="9 11" key="2">
    <citation type="journal article" date="2017" name="Int. J. Syst. Evol. Microbiol.">
        <title>Mycobacterium talmoniae sp. nov., a slowly growing mycobacterium isolated from human respiratory samples.</title>
        <authorList>
            <person name="Davidson R.M."/>
            <person name="DeGroote M.A."/>
            <person name="Marola J.L."/>
            <person name="Buss S."/>
            <person name="Jones V."/>
            <person name="McNeil M.R."/>
            <person name="Freifeld A.G."/>
            <person name="Elaine Epperson L."/>
            <person name="Hasan N.A."/>
            <person name="Jackson M."/>
            <person name="Iwen P.C."/>
            <person name="Salfinger M."/>
            <person name="Strong M."/>
        </authorList>
    </citation>
    <scope>NUCLEOTIDE SEQUENCE [LARGE SCALE GENOMIC DNA]</scope>
    <source>
        <strain evidence="9 11">ATCC BAA-2683</strain>
    </source>
</reference>
<dbReference type="Proteomes" id="UP000238296">
    <property type="component" value="Unassembled WGS sequence"/>
</dbReference>
<name>A0A1S1NKX8_9MYCO</name>
<evidence type="ECO:0000313" key="9">
    <source>
        <dbReference type="EMBL" id="PQM45026.1"/>
    </source>
</evidence>
<feature type="transmembrane region" description="Helical" evidence="6">
    <location>
        <begin position="365"/>
        <end position="384"/>
    </location>
</feature>
<dbReference type="AlphaFoldDB" id="A0A1S1NKX8"/>
<dbReference type="CDD" id="cd17370">
    <property type="entry name" value="MFS_MJ1317_like"/>
    <property type="match status" value="1"/>
</dbReference>
<keyword evidence="10" id="KW-1185">Reference proteome</keyword>
<feature type="transmembrane region" description="Helical" evidence="6">
    <location>
        <begin position="38"/>
        <end position="62"/>
    </location>
</feature>
<evidence type="ECO:0000259" key="7">
    <source>
        <dbReference type="PROSITE" id="PS50850"/>
    </source>
</evidence>
<organism evidence="8 10">
    <name type="scientific">Mycobacterium talmoniae</name>
    <dbReference type="NCBI Taxonomy" id="1858794"/>
    <lineage>
        <taxon>Bacteria</taxon>
        <taxon>Bacillati</taxon>
        <taxon>Actinomycetota</taxon>
        <taxon>Actinomycetes</taxon>
        <taxon>Mycobacteriales</taxon>
        <taxon>Mycobacteriaceae</taxon>
        <taxon>Mycobacterium</taxon>
    </lineage>
</organism>
<feature type="transmembrane region" description="Helical" evidence="6">
    <location>
        <begin position="336"/>
        <end position="359"/>
    </location>
</feature>
<feature type="transmembrane region" description="Helical" evidence="6">
    <location>
        <begin position="6"/>
        <end position="26"/>
    </location>
</feature>
<feature type="transmembrane region" description="Helical" evidence="6">
    <location>
        <begin position="249"/>
        <end position="268"/>
    </location>
</feature>
<comment type="subcellular location">
    <subcellularLocation>
        <location evidence="1">Cell membrane</location>
        <topology evidence="1">Multi-pass membrane protein</topology>
    </subcellularLocation>
</comment>
<dbReference type="Proteomes" id="UP000179734">
    <property type="component" value="Unassembled WGS sequence"/>
</dbReference>
<evidence type="ECO:0000256" key="5">
    <source>
        <dbReference type="ARBA" id="ARBA00023136"/>
    </source>
</evidence>
<evidence type="ECO:0000313" key="8">
    <source>
        <dbReference type="EMBL" id="OHV05181.1"/>
    </source>
</evidence>
<keyword evidence="3 6" id="KW-0812">Transmembrane</keyword>
<accession>A0A1S1NKX8</accession>
<dbReference type="PANTHER" id="PTHR42688:SF1">
    <property type="entry name" value="BLR5212 PROTEIN"/>
    <property type="match status" value="1"/>
</dbReference>
<dbReference type="Gene3D" id="1.20.1250.20">
    <property type="entry name" value="MFS general substrate transporter like domains"/>
    <property type="match status" value="2"/>
</dbReference>
<evidence type="ECO:0000256" key="6">
    <source>
        <dbReference type="SAM" id="Phobius"/>
    </source>
</evidence>
<dbReference type="InterPro" id="IPR020846">
    <property type="entry name" value="MFS_dom"/>
</dbReference>
<sequence>MPERRRLSPALKFVLMVGAMSFFADFTYEASRSIVGQFLGVLGAGALAIAMITGFGELLGYGLRLFSGPGADRTGLYWPITIGGYILQMSVVPLLALAGSWQMAAALIILERVGKAIRNPPRDAMLSHAAKQIGYGWGFGVHEALDQFGAMFGPLLVAFVVASTHDDYRLAFAALAVPAAVMLSLLAVARLVYPRPQDLEPASATAPTRKLPQVFWIYLAAAALVAAGFADFPILAYRFQQTGTVPATAIPIFYAAAMAVSGTGSLVFGRLFDRFGIGLLIPLTLVVAAYAPLVLLGGFWPALLGSCLWGLGMGVHESIIPAAAAPMVSPDRRASAYGLFTGVYGVAWFVGSTAIGALFGVSLAVVVAFCVAAELAAVPLLLFVRRRTASTNVTSPNPSM</sequence>
<keyword evidence="2" id="KW-1003">Cell membrane</keyword>
<dbReference type="InterPro" id="IPR036259">
    <property type="entry name" value="MFS_trans_sf"/>
</dbReference>
<keyword evidence="4 6" id="KW-1133">Transmembrane helix</keyword>
<feature type="domain" description="Major facilitator superfamily (MFS) profile" evidence="7">
    <location>
        <begin position="11"/>
        <end position="388"/>
    </location>
</feature>
<dbReference type="EMBL" id="MLQM01000022">
    <property type="protein sequence ID" value="OHV05181.1"/>
    <property type="molecule type" value="Genomic_DNA"/>
</dbReference>
<gene>
    <name evidence="8" type="ORF">BKN37_06855</name>
    <name evidence="9" type="ORF">C1Y40_04813</name>
</gene>
<evidence type="ECO:0000256" key="1">
    <source>
        <dbReference type="ARBA" id="ARBA00004651"/>
    </source>
</evidence>
<comment type="caution">
    <text evidence="8">The sequence shown here is derived from an EMBL/GenBank/DDBJ whole genome shotgun (WGS) entry which is preliminary data.</text>
</comment>
<feature type="transmembrane region" description="Helical" evidence="6">
    <location>
        <begin position="171"/>
        <end position="193"/>
    </location>
</feature>
<evidence type="ECO:0000256" key="4">
    <source>
        <dbReference type="ARBA" id="ARBA00022989"/>
    </source>
</evidence>
<dbReference type="RefSeq" id="WP_071023684.1">
    <property type="nucleotide sequence ID" value="NZ_MLQM01000022.1"/>
</dbReference>
<feature type="transmembrane region" description="Helical" evidence="6">
    <location>
        <begin position="299"/>
        <end position="324"/>
    </location>
</feature>
<protein>
    <submittedName>
        <fullName evidence="8">MFS transporter</fullName>
    </submittedName>
</protein>
<dbReference type="EMBL" id="PPEA01000678">
    <property type="protein sequence ID" value="PQM45026.1"/>
    <property type="molecule type" value="Genomic_DNA"/>
</dbReference>
<evidence type="ECO:0000313" key="10">
    <source>
        <dbReference type="Proteomes" id="UP000179734"/>
    </source>
</evidence>
<dbReference type="InterPro" id="IPR011701">
    <property type="entry name" value="MFS"/>
</dbReference>
<evidence type="ECO:0000313" key="11">
    <source>
        <dbReference type="Proteomes" id="UP000238296"/>
    </source>
</evidence>
<reference evidence="9" key="3">
    <citation type="submission" date="2018-01" db="EMBL/GenBank/DDBJ databases">
        <authorList>
            <person name="Gaut B.S."/>
            <person name="Morton B.R."/>
            <person name="Clegg M.T."/>
            <person name="Duvall M.R."/>
        </authorList>
    </citation>
    <scope>NUCLEOTIDE SEQUENCE</scope>
    <source>
        <strain evidence="9">ATCC BAA-2683</strain>
    </source>
</reference>
<reference evidence="8 10" key="1">
    <citation type="submission" date="2016-10" db="EMBL/GenBank/DDBJ databases">
        <title>Genome sequence of Mycobacterium talmonii.</title>
        <authorList>
            <person name="Greninger A.L."/>
            <person name="Elliott B."/>
            <person name="Vasireddy S."/>
            <person name="Vasireddy R."/>
        </authorList>
    </citation>
    <scope>NUCLEOTIDE SEQUENCE [LARGE SCALE GENOMIC DNA]</scope>
    <source>
        <strain evidence="8">MO-5499</strain>
        <strain evidence="10">NE-TNMC-100812</strain>
    </source>
</reference>
<dbReference type="InterPro" id="IPR052425">
    <property type="entry name" value="Uncharacterized_MFS-type"/>
</dbReference>
<dbReference type="PANTHER" id="PTHR42688">
    <property type="entry name" value="CONSERVED PROTEIN"/>
    <property type="match status" value="1"/>
</dbReference>
<dbReference type="SUPFAM" id="SSF103473">
    <property type="entry name" value="MFS general substrate transporter"/>
    <property type="match status" value="1"/>
</dbReference>